<gene>
    <name evidence="1" type="ORF">FB473_002261</name>
</gene>
<dbReference type="CDD" id="cd09022">
    <property type="entry name" value="Aldose_epim_Ec_YihR"/>
    <property type="match status" value="1"/>
</dbReference>
<reference evidence="1 2" key="1">
    <citation type="submission" date="2020-02" db="EMBL/GenBank/DDBJ databases">
        <title>Sequencing the genomes of 1000 actinobacteria strains.</title>
        <authorList>
            <person name="Klenk H.-P."/>
        </authorList>
    </citation>
    <scope>NUCLEOTIDE SEQUENCE [LARGE SCALE GENOMIC DNA]</scope>
    <source>
        <strain evidence="1 2">DSM 19609</strain>
    </source>
</reference>
<dbReference type="InterPro" id="IPR014718">
    <property type="entry name" value="GH-type_carb-bd"/>
</dbReference>
<comment type="caution">
    <text evidence="1">The sequence shown here is derived from an EMBL/GenBank/DDBJ whole genome shotgun (WGS) entry which is preliminary data.</text>
</comment>
<protein>
    <submittedName>
        <fullName evidence="1">Aldose 1-epimerase</fullName>
        <ecNumber evidence="1">5.1.3.3</ecNumber>
    </submittedName>
</protein>
<sequence>MTPTGAQYALAHGDQEAIVTERGASLRSYRVGGRDVVVTYAETDLPPAFHGALLAPWPNRLRDASYSVEGVVHQLPVTEPDRHNALHGLVFDLPWRPLSRTASTIVLGLDLEAREGYPFPLRLEAEYALGDEGLQVSVRAANAGTRIAPYGIGFHPWLSPGDATVDECVLSVDADHWFRADERLIPVSVEPLPADLDFRQPRVIGSASFDDAFTATMPPGGRSWVRLDSPDGWRAAIWTAAPMTTWQVCTGDFPELGRYARSGVAAEPMSCPADAFNSGRGLVLLAPGDEHVARWGLCADRPGAGR</sequence>
<dbReference type="EC" id="5.1.3.3" evidence="1"/>
<evidence type="ECO:0000313" key="2">
    <source>
        <dbReference type="Proteomes" id="UP000749311"/>
    </source>
</evidence>
<dbReference type="Gene3D" id="2.70.98.10">
    <property type="match status" value="1"/>
</dbReference>
<evidence type="ECO:0000313" key="1">
    <source>
        <dbReference type="EMBL" id="NIH57616.1"/>
    </source>
</evidence>
<keyword evidence="2" id="KW-1185">Reference proteome</keyword>
<dbReference type="EMBL" id="JAAMOZ010000001">
    <property type="protein sequence ID" value="NIH57616.1"/>
    <property type="molecule type" value="Genomic_DNA"/>
</dbReference>
<dbReference type="Proteomes" id="UP000749311">
    <property type="component" value="Unassembled WGS sequence"/>
</dbReference>
<dbReference type="InterPro" id="IPR011013">
    <property type="entry name" value="Gal_mutarotase_sf_dom"/>
</dbReference>
<name>A0ABX0SI19_9ACTN</name>
<proteinExistence type="predicted"/>
<dbReference type="SUPFAM" id="SSF74650">
    <property type="entry name" value="Galactose mutarotase-like"/>
    <property type="match status" value="1"/>
</dbReference>
<dbReference type="InterPro" id="IPR008183">
    <property type="entry name" value="Aldose_1/G6P_1-epimerase"/>
</dbReference>
<accession>A0ABX0SI19</accession>
<dbReference type="RefSeq" id="WP_167167628.1">
    <property type="nucleotide sequence ID" value="NZ_BAAAOO010000007.1"/>
</dbReference>
<dbReference type="Pfam" id="PF01263">
    <property type="entry name" value="Aldose_epim"/>
    <property type="match status" value="1"/>
</dbReference>
<organism evidence="1 2">
    <name type="scientific">Brooklawnia cerclae</name>
    <dbReference type="NCBI Taxonomy" id="349934"/>
    <lineage>
        <taxon>Bacteria</taxon>
        <taxon>Bacillati</taxon>
        <taxon>Actinomycetota</taxon>
        <taxon>Actinomycetes</taxon>
        <taxon>Propionibacteriales</taxon>
        <taxon>Propionibacteriaceae</taxon>
        <taxon>Brooklawnia</taxon>
    </lineage>
</organism>
<dbReference type="InterPro" id="IPR037480">
    <property type="entry name" value="YihR-like"/>
</dbReference>
<dbReference type="GO" id="GO:0004034">
    <property type="term" value="F:aldose 1-epimerase activity"/>
    <property type="evidence" value="ECO:0007669"/>
    <property type="project" value="UniProtKB-EC"/>
</dbReference>
<keyword evidence="1" id="KW-0413">Isomerase</keyword>